<sequence>MRSFEEDPLTLAILPPPNESPEAREAREQAEAEAKRVSDEIDEQIRKEKDLERRKRKPVKLLLLGQSESGKTATLKNFQLQYAHKEWEQEIAAWKMVIFFNLVRNVNTILDVLARQMSTQTTSDSVGSSDESSEDIHDSKPPLHFKEKHRLLKLRLGPLRRIQTDLERRLGSSAVEPHFTSVHTAAPFDNSTSPDTGSLRRPNEFYIHSNNGWKTALDKVKTSIRPARADIASGSLRKMRSVDDEISEVIAGCRDDMKAIWEDATIREMLARTKTRLEDSPGFFLNDIDRIAVSDYKPIDDDIIRARLRTLGVQEYRLLFDHGDIPFPL</sequence>
<dbReference type="InterPro" id="IPR001019">
    <property type="entry name" value="Gprotein_alpha_su"/>
</dbReference>
<dbReference type="PRINTS" id="PR00318">
    <property type="entry name" value="GPROTEINA"/>
</dbReference>
<dbReference type="InterPro" id="IPR027417">
    <property type="entry name" value="P-loop_NTPase"/>
</dbReference>
<reference evidence="5 6" key="1">
    <citation type="submission" date="2024-02" db="EMBL/GenBank/DDBJ databases">
        <title>A draft genome for the cacao thread blight pathogen Marasmius crinis-equi.</title>
        <authorList>
            <person name="Cohen S.P."/>
            <person name="Baruah I.K."/>
            <person name="Amoako-Attah I."/>
            <person name="Bukari Y."/>
            <person name="Meinhardt L.W."/>
            <person name="Bailey B.A."/>
        </authorList>
    </citation>
    <scope>NUCLEOTIDE SEQUENCE [LARGE SCALE GENOMIC DNA]</scope>
    <source>
        <strain evidence="5 6">GH-76</strain>
    </source>
</reference>
<evidence type="ECO:0000256" key="1">
    <source>
        <dbReference type="ARBA" id="ARBA00022741"/>
    </source>
</evidence>
<organism evidence="5 6">
    <name type="scientific">Marasmius crinis-equi</name>
    <dbReference type="NCBI Taxonomy" id="585013"/>
    <lineage>
        <taxon>Eukaryota</taxon>
        <taxon>Fungi</taxon>
        <taxon>Dikarya</taxon>
        <taxon>Basidiomycota</taxon>
        <taxon>Agaricomycotina</taxon>
        <taxon>Agaricomycetes</taxon>
        <taxon>Agaricomycetidae</taxon>
        <taxon>Agaricales</taxon>
        <taxon>Marasmiineae</taxon>
        <taxon>Marasmiaceae</taxon>
        <taxon>Marasmius</taxon>
    </lineage>
</organism>
<dbReference type="Gene3D" id="1.10.400.10">
    <property type="entry name" value="GI Alpha 1, domain 2-like"/>
    <property type="match status" value="1"/>
</dbReference>
<feature type="compositionally biased region" description="Basic and acidic residues" evidence="4">
    <location>
        <begin position="21"/>
        <end position="44"/>
    </location>
</feature>
<evidence type="ECO:0000256" key="4">
    <source>
        <dbReference type="SAM" id="MobiDB-lite"/>
    </source>
</evidence>
<accession>A0ABR3FMY4</accession>
<dbReference type="Gene3D" id="3.40.50.300">
    <property type="entry name" value="P-loop containing nucleotide triphosphate hydrolases"/>
    <property type="match status" value="1"/>
</dbReference>
<dbReference type="InterPro" id="IPR011025">
    <property type="entry name" value="GproteinA_insert"/>
</dbReference>
<comment type="caution">
    <text evidence="5">The sequence shown here is derived from an EMBL/GenBank/DDBJ whole genome shotgun (WGS) entry which is preliminary data.</text>
</comment>
<evidence type="ECO:0000256" key="3">
    <source>
        <dbReference type="ARBA" id="ARBA00023224"/>
    </source>
</evidence>
<keyword evidence="1" id="KW-0547">Nucleotide-binding</keyword>
<evidence type="ECO:0000313" key="6">
    <source>
        <dbReference type="Proteomes" id="UP001465976"/>
    </source>
</evidence>
<proteinExistence type="predicted"/>
<protein>
    <submittedName>
        <fullName evidence="5">Uncharacterized protein</fullName>
    </submittedName>
</protein>
<evidence type="ECO:0000313" key="5">
    <source>
        <dbReference type="EMBL" id="KAL0576691.1"/>
    </source>
</evidence>
<dbReference type="SUPFAM" id="SSF47895">
    <property type="entry name" value="Transducin (alpha subunit), insertion domain"/>
    <property type="match status" value="1"/>
</dbReference>
<dbReference type="PANTHER" id="PTHR10218">
    <property type="entry name" value="GTP-BINDING PROTEIN ALPHA SUBUNIT"/>
    <property type="match status" value="1"/>
</dbReference>
<dbReference type="PANTHER" id="PTHR10218:SF360">
    <property type="entry name" value="GUANINE NUCLEOTIDE-BINDING PROTEIN SUBUNIT ALPHA HOMOLOG"/>
    <property type="match status" value="1"/>
</dbReference>
<dbReference type="PROSITE" id="PS51882">
    <property type="entry name" value="G_ALPHA"/>
    <property type="match status" value="1"/>
</dbReference>
<evidence type="ECO:0000256" key="2">
    <source>
        <dbReference type="ARBA" id="ARBA00023134"/>
    </source>
</evidence>
<gene>
    <name evidence="5" type="ORF">V5O48_005290</name>
</gene>
<keyword evidence="6" id="KW-1185">Reference proteome</keyword>
<dbReference type="EMBL" id="JBAHYK010000207">
    <property type="protein sequence ID" value="KAL0576691.1"/>
    <property type="molecule type" value="Genomic_DNA"/>
</dbReference>
<dbReference type="Proteomes" id="UP001465976">
    <property type="component" value="Unassembled WGS sequence"/>
</dbReference>
<feature type="region of interest" description="Disordered" evidence="4">
    <location>
        <begin position="1"/>
        <end position="44"/>
    </location>
</feature>
<dbReference type="Pfam" id="PF00503">
    <property type="entry name" value="G-alpha"/>
    <property type="match status" value="1"/>
</dbReference>
<keyword evidence="2" id="KW-0342">GTP-binding</keyword>
<name>A0ABR3FMY4_9AGAR</name>
<feature type="region of interest" description="Disordered" evidence="4">
    <location>
        <begin position="119"/>
        <end position="142"/>
    </location>
</feature>
<keyword evidence="3" id="KW-0807">Transducer</keyword>
<dbReference type="SMART" id="SM00275">
    <property type="entry name" value="G_alpha"/>
    <property type="match status" value="1"/>
</dbReference>